<evidence type="ECO:0000313" key="2">
    <source>
        <dbReference type="EMBL" id="KAJ3574193.1"/>
    </source>
</evidence>
<feature type="compositionally biased region" description="Low complexity" evidence="1">
    <location>
        <begin position="21"/>
        <end position="30"/>
    </location>
</feature>
<feature type="compositionally biased region" description="Polar residues" evidence="1">
    <location>
        <begin position="247"/>
        <end position="256"/>
    </location>
</feature>
<organism evidence="2 3">
    <name type="scientific">Leucocoprinus birnbaumii</name>
    <dbReference type="NCBI Taxonomy" id="56174"/>
    <lineage>
        <taxon>Eukaryota</taxon>
        <taxon>Fungi</taxon>
        <taxon>Dikarya</taxon>
        <taxon>Basidiomycota</taxon>
        <taxon>Agaricomycotina</taxon>
        <taxon>Agaricomycetes</taxon>
        <taxon>Agaricomycetidae</taxon>
        <taxon>Agaricales</taxon>
        <taxon>Agaricineae</taxon>
        <taxon>Agaricaceae</taxon>
        <taxon>Leucocoprinus</taxon>
    </lineage>
</organism>
<proteinExistence type="predicted"/>
<dbReference type="EMBL" id="JANIEX010000077">
    <property type="protein sequence ID" value="KAJ3574193.1"/>
    <property type="molecule type" value="Genomic_DNA"/>
</dbReference>
<feature type="region of interest" description="Disordered" evidence="1">
    <location>
        <begin position="167"/>
        <end position="186"/>
    </location>
</feature>
<protein>
    <submittedName>
        <fullName evidence="2">Uncharacterized protein</fullName>
    </submittedName>
</protein>
<feature type="region of interest" description="Disordered" evidence="1">
    <location>
        <begin position="16"/>
        <end position="151"/>
    </location>
</feature>
<dbReference type="Proteomes" id="UP001213000">
    <property type="component" value="Unassembled WGS sequence"/>
</dbReference>
<feature type="region of interest" description="Disordered" evidence="1">
    <location>
        <begin position="241"/>
        <end position="264"/>
    </location>
</feature>
<name>A0AAD5W177_9AGAR</name>
<reference evidence="2" key="1">
    <citation type="submission" date="2022-07" db="EMBL/GenBank/DDBJ databases">
        <title>Genome Sequence of Leucocoprinus birnbaumii.</title>
        <authorList>
            <person name="Buettner E."/>
        </authorList>
    </citation>
    <scope>NUCLEOTIDE SEQUENCE</scope>
    <source>
        <strain evidence="2">VT141</strain>
    </source>
</reference>
<keyword evidence="3" id="KW-1185">Reference proteome</keyword>
<comment type="caution">
    <text evidence="2">The sequence shown here is derived from an EMBL/GenBank/DDBJ whole genome shotgun (WGS) entry which is preliminary data.</text>
</comment>
<evidence type="ECO:0000313" key="3">
    <source>
        <dbReference type="Proteomes" id="UP001213000"/>
    </source>
</evidence>
<evidence type="ECO:0000256" key="1">
    <source>
        <dbReference type="SAM" id="MobiDB-lite"/>
    </source>
</evidence>
<sequence>MRERELERDRARIMALREGVASSSPSANSSEYGGHSTSDTREVAMNSQSSGQLQPRPRRISWRRSRQDSQPQTPQIRQDQLRPPPTPITSANLNPSISSPNLRERHQSHHSYSSPPPSASSNTQDLVPPMNLSRSTGSPPPSQGQQPEKKGGWMRRLSMPVGNAFTLDSSKRHANNSNSSTSSNAGVRQLGAGIVGGKGIDEKRNSAMALGIGVRDSREEYGYREQQLQQEQDSTRLGVGLGRKSHNASQSASNLNLGMGRPRY</sequence>
<accession>A0AAD5W177</accession>
<gene>
    <name evidence="2" type="ORF">NP233_g1928</name>
</gene>
<feature type="compositionally biased region" description="Low complexity" evidence="1">
    <location>
        <begin position="175"/>
        <end position="184"/>
    </location>
</feature>
<dbReference type="AlphaFoldDB" id="A0AAD5W177"/>
<feature type="compositionally biased region" description="Polar residues" evidence="1">
    <location>
        <begin position="88"/>
        <end position="101"/>
    </location>
</feature>